<evidence type="ECO:0000256" key="4">
    <source>
        <dbReference type="ARBA" id="ARBA00022833"/>
    </source>
</evidence>
<organism evidence="6 7">
    <name type="scientific">Sumerlaea chitinivorans</name>
    <dbReference type="NCBI Taxonomy" id="2250252"/>
    <lineage>
        <taxon>Bacteria</taxon>
        <taxon>Candidatus Sumerlaeota</taxon>
        <taxon>Candidatus Sumerlaeia</taxon>
        <taxon>Candidatus Sumerlaeales</taxon>
        <taxon>Candidatus Sumerlaeaceae</taxon>
        <taxon>Candidatus Sumerlaea</taxon>
    </lineage>
</organism>
<dbReference type="SUPFAM" id="SSF56281">
    <property type="entry name" value="Metallo-hydrolase/oxidoreductase"/>
    <property type="match status" value="1"/>
</dbReference>
<dbReference type="PANTHER" id="PTHR46233:SF3">
    <property type="entry name" value="HYDROXYACYLGLUTATHIONE HYDROLASE GLOC"/>
    <property type="match status" value="1"/>
</dbReference>
<dbReference type="InterPro" id="IPR036866">
    <property type="entry name" value="RibonucZ/Hydroxyglut_hydro"/>
</dbReference>
<evidence type="ECO:0000256" key="1">
    <source>
        <dbReference type="ARBA" id="ARBA00001947"/>
    </source>
</evidence>
<protein>
    <submittedName>
        <fullName evidence="6">Hydroxyacylglutathione hydrolase</fullName>
    </submittedName>
</protein>
<dbReference type="Pfam" id="PF00753">
    <property type="entry name" value="Lactamase_B"/>
    <property type="match status" value="1"/>
</dbReference>
<evidence type="ECO:0000313" key="6">
    <source>
        <dbReference type="EMBL" id="AXA34846.1"/>
    </source>
</evidence>
<dbReference type="InterPro" id="IPR051453">
    <property type="entry name" value="MBL_Glyoxalase_II"/>
</dbReference>
<comment type="cofactor">
    <cofactor evidence="1">
        <name>Zn(2+)</name>
        <dbReference type="ChEBI" id="CHEBI:29105"/>
    </cofactor>
</comment>
<dbReference type="EMBL" id="CP030759">
    <property type="protein sequence ID" value="AXA34846.1"/>
    <property type="molecule type" value="Genomic_DNA"/>
</dbReference>
<gene>
    <name evidence="6" type="ORF">BRCON_0069</name>
</gene>
<name>A0A2Z4Y1P5_SUMC1</name>
<dbReference type="KEGG" id="schv:BRCON_0069"/>
<accession>A0A2Z4Y1P5</accession>
<evidence type="ECO:0000313" key="7">
    <source>
        <dbReference type="Proteomes" id="UP000262583"/>
    </source>
</evidence>
<reference evidence="6 7" key="1">
    <citation type="submission" date="2018-05" db="EMBL/GenBank/DDBJ databases">
        <title>A metagenomic window into the 2 km-deep terrestrial subsurface aquifer revealed taxonomically and functionally diverse microbial community comprising novel uncultured bacterial lineages.</title>
        <authorList>
            <person name="Kadnikov V.V."/>
            <person name="Mardanov A.V."/>
            <person name="Beletsky A.V."/>
            <person name="Banks D."/>
            <person name="Pimenov N.V."/>
            <person name="Frank Y.A."/>
            <person name="Karnachuk O.V."/>
            <person name="Ravin N.V."/>
        </authorList>
    </citation>
    <scope>NUCLEOTIDE SEQUENCE [LARGE SCALE GENOMIC DNA]</scope>
    <source>
        <strain evidence="6">BY</strain>
    </source>
</reference>
<dbReference type="InterPro" id="IPR001279">
    <property type="entry name" value="Metallo-B-lactamas"/>
</dbReference>
<keyword evidence="3 6" id="KW-0378">Hydrolase</keyword>
<dbReference type="Proteomes" id="UP000262583">
    <property type="component" value="Chromosome"/>
</dbReference>
<keyword evidence="2" id="KW-0479">Metal-binding</keyword>
<dbReference type="SMART" id="SM00849">
    <property type="entry name" value="Lactamase_B"/>
    <property type="match status" value="1"/>
</dbReference>
<dbReference type="GO" id="GO:0016787">
    <property type="term" value="F:hydrolase activity"/>
    <property type="evidence" value="ECO:0007669"/>
    <property type="project" value="UniProtKB-KW"/>
</dbReference>
<proteinExistence type="predicted"/>
<evidence type="ECO:0000259" key="5">
    <source>
        <dbReference type="SMART" id="SM00849"/>
    </source>
</evidence>
<keyword evidence="4" id="KW-0862">Zinc</keyword>
<dbReference type="GO" id="GO:0046872">
    <property type="term" value="F:metal ion binding"/>
    <property type="evidence" value="ECO:0007669"/>
    <property type="project" value="UniProtKB-KW"/>
</dbReference>
<feature type="domain" description="Metallo-beta-lactamase" evidence="5">
    <location>
        <begin position="14"/>
        <end position="175"/>
    </location>
</feature>
<dbReference type="Gene3D" id="3.60.15.10">
    <property type="entry name" value="Ribonuclease Z/Hydroxyacylglutathione hydrolase-like"/>
    <property type="match status" value="1"/>
</dbReference>
<dbReference type="AlphaFoldDB" id="A0A2Z4Y1P5"/>
<evidence type="ECO:0000256" key="3">
    <source>
        <dbReference type="ARBA" id="ARBA00022801"/>
    </source>
</evidence>
<evidence type="ECO:0000256" key="2">
    <source>
        <dbReference type="ARBA" id="ARBA00022723"/>
    </source>
</evidence>
<dbReference type="PANTHER" id="PTHR46233">
    <property type="entry name" value="HYDROXYACYLGLUTATHIONE HYDROLASE GLOC"/>
    <property type="match status" value="1"/>
</dbReference>
<sequence>MMLYVRHFRLNPEFVNSYVVADSESGQALLVDAGEWSSEIARFIEKSRLTLTGIFITHRHYDHVGALPEYIARYPNVRVYCGEPVGAGTDVFVRVRDGDSVALGRNAATVYHVPGHTDDQYVLYFPDAGLLFSGDTLFAGSVGGTSGEVARNQQLTALRQKILVLSDRVRVFPGHGPVTTVGIERRANPFLA</sequence>